<dbReference type="InterPro" id="IPR050618">
    <property type="entry name" value="Ubq-SigPath_Reg"/>
</dbReference>
<dbReference type="AlphaFoldDB" id="A0A1C7NMS9"/>
<dbReference type="Proteomes" id="UP000093000">
    <property type="component" value="Unassembled WGS sequence"/>
</dbReference>
<name>A0A1C7NMS9_9FUNG</name>
<protein>
    <submittedName>
        <fullName evidence="3">Ran-binding protein 10</fullName>
    </submittedName>
</protein>
<comment type="caution">
    <text evidence="3">The sequence shown here is derived from an EMBL/GenBank/DDBJ whole genome shotgun (WGS) entry which is preliminary data.</text>
</comment>
<dbReference type="Pfam" id="PF00622">
    <property type="entry name" value="SPRY"/>
    <property type="match status" value="1"/>
</dbReference>
<proteinExistence type="predicted"/>
<dbReference type="InterPro" id="IPR013320">
    <property type="entry name" value="ConA-like_dom_sf"/>
</dbReference>
<keyword evidence="4" id="KW-1185">Reference proteome</keyword>
<organism evidence="3 4">
    <name type="scientific">Choanephora cucurbitarum</name>
    <dbReference type="NCBI Taxonomy" id="101091"/>
    <lineage>
        <taxon>Eukaryota</taxon>
        <taxon>Fungi</taxon>
        <taxon>Fungi incertae sedis</taxon>
        <taxon>Mucoromycota</taxon>
        <taxon>Mucoromycotina</taxon>
        <taxon>Mucoromycetes</taxon>
        <taxon>Mucorales</taxon>
        <taxon>Mucorineae</taxon>
        <taxon>Choanephoraceae</taxon>
        <taxon>Choanephoroideae</taxon>
        <taxon>Choanephora</taxon>
    </lineage>
</organism>
<accession>A0A1C7NMS9</accession>
<dbReference type="PANTHER" id="PTHR12864">
    <property type="entry name" value="RAN BINDING PROTEIN 9-RELATED"/>
    <property type="match status" value="1"/>
</dbReference>
<feature type="compositionally biased region" description="Polar residues" evidence="1">
    <location>
        <begin position="433"/>
        <end position="446"/>
    </location>
</feature>
<reference evidence="3 4" key="1">
    <citation type="submission" date="2016-03" db="EMBL/GenBank/DDBJ databases">
        <title>Choanephora cucurbitarum.</title>
        <authorList>
            <person name="Min B."/>
            <person name="Park H."/>
            <person name="Park J.-H."/>
            <person name="Shin H.-D."/>
            <person name="Choi I.-G."/>
        </authorList>
    </citation>
    <scope>NUCLEOTIDE SEQUENCE [LARGE SCALE GENOMIC DNA]</scope>
    <source>
        <strain evidence="3 4">KUS-F28377</strain>
    </source>
</reference>
<dbReference type="SMART" id="SM00667">
    <property type="entry name" value="LisH"/>
    <property type="match status" value="1"/>
</dbReference>
<evidence type="ECO:0000313" key="3">
    <source>
        <dbReference type="EMBL" id="OBZ90270.1"/>
    </source>
</evidence>
<feature type="region of interest" description="Disordered" evidence="1">
    <location>
        <begin position="429"/>
        <end position="458"/>
    </location>
</feature>
<dbReference type="EMBL" id="LUGH01000056">
    <property type="protein sequence ID" value="OBZ90270.1"/>
    <property type="molecule type" value="Genomic_DNA"/>
</dbReference>
<dbReference type="InterPro" id="IPR003877">
    <property type="entry name" value="SPRY_dom"/>
</dbReference>
<gene>
    <name evidence="3" type="primary">RANBP10_0</name>
    <name evidence="3" type="ORF">A0J61_01675</name>
</gene>
<evidence type="ECO:0000313" key="4">
    <source>
        <dbReference type="Proteomes" id="UP000093000"/>
    </source>
</evidence>
<feature type="compositionally biased region" description="Polar residues" evidence="1">
    <location>
        <begin position="32"/>
        <end position="42"/>
    </location>
</feature>
<feature type="region of interest" description="Disordered" evidence="1">
    <location>
        <begin position="23"/>
        <end position="42"/>
    </location>
</feature>
<dbReference type="InterPro" id="IPR001870">
    <property type="entry name" value="B30.2/SPRY"/>
</dbReference>
<dbReference type="InParanoid" id="A0A1C7NMS9"/>
<feature type="domain" description="B30.2/SPRY" evidence="2">
    <location>
        <begin position="76"/>
        <end position="271"/>
    </location>
</feature>
<sequence>MTTAYSSAFPPLQSFSPWSIPNNKNVTKRHSSPVTSTTHHCPANSQFVTTPLSPPKYPSYLKHTRYASLVMEQYHHLLNKQRTYDHIETTDLRLPQYWNKNDKSRSIEVGMNGLDLSYVLGSGKAAHATQQNMAEAATVRTHFPVRAQCGVYYFEIKVNALGLDGLFAIGLCSLQHKLDVLPGHDAFSFGYHGQSGQIFKQKQAQDYGPNYSSGDVIGCGVNFATGNVFFTKNGIFLGSAFEFDTDASYYPCVGLSTPGERMTANFGQEPFLFDIVHYIKDQHVSFNQSIQSYSKDKASIDQMVASYLIHLGYTETAKSLLKNSHQLNPTKQETSVCLSDDDINMNHLRQTIMSGGCMDVALNQIQTEYPGLLEAHPDLHFELKTRKFLDFFMATPDTHPLLQPSSSCSSTPSLASSLCLSDPIAEDTDDDTLSSYSGRSRTLSISSEDEKPGFPFGHAMPLISPPMHVAASGRRLSWAAVAASPNTNLFESHCDSPLTAKRRPSLFTRQKSLDEEETGLPESSVRQAMLYGQSLQEEYQHQPKYQHRLMELFCLLTMSDPKTSTEGPLLTLAARDATVSRLIKAIRAYKHQSKTSTLEMAYKQTMTVTKELSLSGHGKASLIQFEYH</sequence>
<dbReference type="SUPFAM" id="SSF49899">
    <property type="entry name" value="Concanavalin A-like lectins/glucanases"/>
    <property type="match status" value="1"/>
</dbReference>
<evidence type="ECO:0000259" key="2">
    <source>
        <dbReference type="PROSITE" id="PS50188"/>
    </source>
</evidence>
<dbReference type="InterPro" id="IPR043136">
    <property type="entry name" value="B30.2/SPRY_sf"/>
</dbReference>
<dbReference type="Gene3D" id="2.60.120.920">
    <property type="match status" value="1"/>
</dbReference>
<dbReference type="OrthoDB" id="25503at2759"/>
<evidence type="ECO:0000256" key="1">
    <source>
        <dbReference type="SAM" id="MobiDB-lite"/>
    </source>
</evidence>
<dbReference type="InterPro" id="IPR006594">
    <property type="entry name" value="LisH"/>
</dbReference>
<dbReference type="PROSITE" id="PS50896">
    <property type="entry name" value="LISH"/>
    <property type="match status" value="1"/>
</dbReference>
<dbReference type="PROSITE" id="PS50188">
    <property type="entry name" value="B302_SPRY"/>
    <property type="match status" value="1"/>
</dbReference>
<dbReference type="SMART" id="SM00449">
    <property type="entry name" value="SPRY"/>
    <property type="match status" value="1"/>
</dbReference>
<dbReference type="STRING" id="101091.A0A1C7NMS9"/>